<dbReference type="HOGENOM" id="CLU_1876247_0_0_1"/>
<evidence type="ECO:0000313" key="1">
    <source>
        <dbReference type="EMBL" id="KIK29706.1"/>
    </source>
</evidence>
<reference evidence="1 2" key="1">
    <citation type="submission" date="2014-04" db="EMBL/GenBank/DDBJ databases">
        <authorList>
            <consortium name="DOE Joint Genome Institute"/>
            <person name="Kuo A."/>
            <person name="Kohler A."/>
            <person name="Costa M.D."/>
            <person name="Nagy L.G."/>
            <person name="Floudas D."/>
            <person name="Copeland A."/>
            <person name="Barry K.W."/>
            <person name="Cichocki N."/>
            <person name="Veneault-Fourrey C."/>
            <person name="LaButti K."/>
            <person name="Lindquist E.A."/>
            <person name="Lipzen A."/>
            <person name="Lundell T."/>
            <person name="Morin E."/>
            <person name="Murat C."/>
            <person name="Sun H."/>
            <person name="Tunlid A."/>
            <person name="Henrissat B."/>
            <person name="Grigoriev I.V."/>
            <person name="Hibbett D.S."/>
            <person name="Martin F."/>
            <person name="Nordberg H.P."/>
            <person name="Cantor M.N."/>
            <person name="Hua S.X."/>
        </authorList>
    </citation>
    <scope>NUCLEOTIDE SEQUENCE [LARGE SCALE GENOMIC DNA]</scope>
    <source>
        <strain evidence="1 2">441</strain>
    </source>
</reference>
<proteinExistence type="predicted"/>
<dbReference type="AlphaFoldDB" id="A0A0C9ZK63"/>
<evidence type="ECO:0000313" key="2">
    <source>
        <dbReference type="Proteomes" id="UP000054018"/>
    </source>
</evidence>
<reference evidence="2" key="2">
    <citation type="submission" date="2015-01" db="EMBL/GenBank/DDBJ databases">
        <title>Evolutionary Origins and Diversification of the Mycorrhizal Mutualists.</title>
        <authorList>
            <consortium name="DOE Joint Genome Institute"/>
            <consortium name="Mycorrhizal Genomics Consortium"/>
            <person name="Kohler A."/>
            <person name="Kuo A."/>
            <person name="Nagy L.G."/>
            <person name="Floudas D."/>
            <person name="Copeland A."/>
            <person name="Barry K.W."/>
            <person name="Cichocki N."/>
            <person name="Veneault-Fourrey C."/>
            <person name="LaButti K."/>
            <person name="Lindquist E.A."/>
            <person name="Lipzen A."/>
            <person name="Lundell T."/>
            <person name="Morin E."/>
            <person name="Murat C."/>
            <person name="Riley R."/>
            <person name="Ohm R."/>
            <person name="Sun H."/>
            <person name="Tunlid A."/>
            <person name="Henrissat B."/>
            <person name="Grigoriev I.V."/>
            <person name="Hibbett D.S."/>
            <person name="Martin F."/>
        </authorList>
    </citation>
    <scope>NUCLEOTIDE SEQUENCE [LARGE SCALE GENOMIC DNA]</scope>
    <source>
        <strain evidence="2">441</strain>
    </source>
</reference>
<dbReference type="EMBL" id="KN833688">
    <property type="protein sequence ID" value="KIK29706.1"/>
    <property type="molecule type" value="Genomic_DNA"/>
</dbReference>
<organism evidence="1 2">
    <name type="scientific">Pisolithus microcarpus 441</name>
    <dbReference type="NCBI Taxonomy" id="765257"/>
    <lineage>
        <taxon>Eukaryota</taxon>
        <taxon>Fungi</taxon>
        <taxon>Dikarya</taxon>
        <taxon>Basidiomycota</taxon>
        <taxon>Agaricomycotina</taxon>
        <taxon>Agaricomycetes</taxon>
        <taxon>Agaricomycetidae</taxon>
        <taxon>Boletales</taxon>
        <taxon>Sclerodermatineae</taxon>
        <taxon>Pisolithaceae</taxon>
        <taxon>Pisolithus</taxon>
    </lineage>
</organism>
<name>A0A0C9ZK63_9AGAM</name>
<sequence length="136" mass="14138">MAAPATADRTTTAAGAAAKLNLYGTPLRLLGDDVEDAVVEPPVEAGVVAVVPEATVPEALNATTLTVEITQLKITYVDGEVEVDAVAPDVVVAVAVFEEEVAAPMLNVELVAYTSFTLLRGLQLVVGAVQRCQNYT</sequence>
<accession>A0A0C9ZK63</accession>
<protein>
    <submittedName>
        <fullName evidence="1">Uncharacterized protein</fullName>
    </submittedName>
</protein>
<dbReference type="Proteomes" id="UP000054018">
    <property type="component" value="Unassembled WGS sequence"/>
</dbReference>
<gene>
    <name evidence="1" type="ORF">PISMIDRAFT_439188</name>
</gene>
<keyword evidence="2" id="KW-1185">Reference proteome</keyword>